<dbReference type="AlphaFoldDB" id="A0A6C1EFT2"/>
<feature type="transmembrane region" description="Helical" evidence="8">
    <location>
        <begin position="437"/>
        <end position="461"/>
    </location>
</feature>
<keyword evidence="5 8" id="KW-1133">Transmembrane helix</keyword>
<evidence type="ECO:0000259" key="9">
    <source>
        <dbReference type="PROSITE" id="PS50850"/>
    </source>
</evidence>
<feature type="transmembrane region" description="Helical" evidence="8">
    <location>
        <begin position="378"/>
        <end position="399"/>
    </location>
</feature>
<evidence type="ECO:0000256" key="5">
    <source>
        <dbReference type="ARBA" id="ARBA00022989"/>
    </source>
</evidence>
<dbReference type="InterPro" id="IPR036259">
    <property type="entry name" value="MFS_trans_sf"/>
</dbReference>
<dbReference type="CDD" id="cd17356">
    <property type="entry name" value="MFS_HXT"/>
    <property type="match status" value="1"/>
</dbReference>
<dbReference type="OrthoDB" id="2241241at2759"/>
<gene>
    <name evidence="10" type="primary">HXT14_2</name>
    <name evidence="10" type="ORF">GRS66_010161</name>
</gene>
<dbReference type="InterPro" id="IPR003663">
    <property type="entry name" value="Sugar/inositol_transpt"/>
</dbReference>
<feature type="transmembrane region" description="Helical" evidence="8">
    <location>
        <begin position="339"/>
        <end position="363"/>
    </location>
</feature>
<evidence type="ECO:0000256" key="1">
    <source>
        <dbReference type="ARBA" id="ARBA00004141"/>
    </source>
</evidence>
<feature type="transmembrane region" description="Helical" evidence="8">
    <location>
        <begin position="406"/>
        <end position="425"/>
    </location>
</feature>
<feature type="transmembrane region" description="Helical" evidence="8">
    <location>
        <begin position="116"/>
        <end position="136"/>
    </location>
</feature>
<evidence type="ECO:0000313" key="10">
    <source>
        <dbReference type="EMBL" id="QID87484.1"/>
    </source>
</evidence>
<keyword evidence="11" id="KW-1185">Reference proteome</keyword>
<reference evidence="10 11" key="1">
    <citation type="journal article" date="2019" name="BMC Genomics">
        <title>Chromosome level assembly and comparative genome analysis confirm lager-brewing yeasts originated from a single hybridization.</title>
        <authorList>
            <person name="Salazar A.N."/>
            <person name="Gorter de Vries A.R."/>
            <person name="van den Broek M."/>
            <person name="Brouwers N."/>
            <person name="de la Torre Cortes P."/>
            <person name="Kuijpers N.G.A."/>
            <person name="Daran J.G."/>
            <person name="Abeel T."/>
        </authorList>
    </citation>
    <scope>NUCLEOTIDE SEQUENCE [LARGE SCALE GENOMIC DNA]</scope>
    <source>
        <strain evidence="10 11">CBS 1483</strain>
    </source>
</reference>
<evidence type="ECO:0000256" key="7">
    <source>
        <dbReference type="RuleBase" id="RU003346"/>
    </source>
</evidence>
<feature type="transmembrane region" description="Helical" evidence="8">
    <location>
        <begin position="504"/>
        <end position="523"/>
    </location>
</feature>
<dbReference type="InterPro" id="IPR050360">
    <property type="entry name" value="MFS_Sugar_Transporters"/>
</dbReference>
<comment type="subcellular location">
    <subcellularLocation>
        <location evidence="1">Membrane</location>
        <topology evidence="1">Multi-pass membrane protein</topology>
    </subcellularLocation>
</comment>
<dbReference type="PANTHER" id="PTHR48022">
    <property type="entry name" value="PLASTIDIC GLUCOSE TRANSPORTER 4"/>
    <property type="match status" value="1"/>
</dbReference>
<dbReference type="EMBL" id="CP049011">
    <property type="protein sequence ID" value="QID87484.1"/>
    <property type="molecule type" value="Genomic_DNA"/>
</dbReference>
<dbReference type="PROSITE" id="PS50850">
    <property type="entry name" value="MFS"/>
    <property type="match status" value="1"/>
</dbReference>
<dbReference type="SUPFAM" id="SSF103473">
    <property type="entry name" value="MFS general substrate transporter"/>
    <property type="match status" value="1"/>
</dbReference>
<organism evidence="10 11">
    <name type="scientific">Saccharomyces pastorianus</name>
    <name type="common">Lager yeast</name>
    <name type="synonym">Saccharomyces cerevisiae x Saccharomyces eubayanus</name>
    <dbReference type="NCBI Taxonomy" id="27292"/>
    <lineage>
        <taxon>Eukaryota</taxon>
        <taxon>Fungi</taxon>
        <taxon>Dikarya</taxon>
        <taxon>Ascomycota</taxon>
        <taxon>Saccharomycotina</taxon>
        <taxon>Saccharomycetes</taxon>
        <taxon>Saccharomycetales</taxon>
        <taxon>Saccharomycetaceae</taxon>
        <taxon>Saccharomyces</taxon>
    </lineage>
</organism>
<dbReference type="Gene3D" id="1.20.1250.20">
    <property type="entry name" value="MFS general substrate transporter like domains"/>
    <property type="match status" value="1"/>
</dbReference>
<keyword evidence="3 7" id="KW-0813">Transport</keyword>
<name>A0A6C1EFT2_SACPS</name>
<proteinExistence type="inferred from homology"/>
<evidence type="ECO:0000256" key="6">
    <source>
        <dbReference type="ARBA" id="ARBA00023136"/>
    </source>
</evidence>
<dbReference type="GO" id="GO:0005351">
    <property type="term" value="F:carbohydrate:proton symporter activity"/>
    <property type="evidence" value="ECO:0007669"/>
    <property type="project" value="TreeGrafter"/>
</dbReference>
<keyword evidence="6 8" id="KW-0472">Membrane</keyword>
<feature type="transmembrane region" description="Helical" evidence="8">
    <location>
        <begin position="473"/>
        <end position="492"/>
    </location>
</feature>
<feature type="transmembrane region" description="Helical" evidence="8">
    <location>
        <begin position="240"/>
        <end position="263"/>
    </location>
</feature>
<sequence>MSVQVPYQHSSGYISHFHNNELDPDGGRDYNVTIKYLDDKDEKEEGQVTNSIHNASLHIPILLCLIIALGGFIFGWDIGTIGGMTNMISFQQKFGTTDIIDDGETVFISTKQLNDLQIGLIISIFNISCGVGALTLSKMGDWTGRKAGIWFALVVYCIGITVQIFSCGRWYFLTLGRAVTGIGVGITTVLVPMFLSENSPLKIRGSMVSMYQLVVTFGILMGNVLNFICVRCYRDPFQNISWQLPLFLSYIWAIIIGMSLVYVPESAQYLAKIKNDVPAAKSSFAKMNGVSETDSIVTEFIDDLMENNYAQEESNEEEKKKRSLVKKQSFEFVLGKPKLWLRLIIGMMIMAFQQLSGINYFFYYGTSVFKGVGIKDPYITSMILSSVNFLSTILGMYYVEKWGRKTCLLYGSTNLLFYMMTYATVGTFGRETDFSNIVLIIVTCCFIFWFAITLGPVTFVLVSELFPLRTRALSMAICTFVNWMFNFLISFLTPMIVSKIDFKLGYIFATCLLALIIFSWILVPETRNKNEQEVNKIFESD</sequence>
<dbReference type="PRINTS" id="PR00171">
    <property type="entry name" value="SUGRTRNSPORT"/>
</dbReference>
<dbReference type="Pfam" id="PF00083">
    <property type="entry name" value="Sugar_tr"/>
    <property type="match status" value="1"/>
</dbReference>
<dbReference type="PANTHER" id="PTHR48022:SF50">
    <property type="entry name" value="HEXOSE TRANSPORTER HXT14"/>
    <property type="match status" value="1"/>
</dbReference>
<dbReference type="NCBIfam" id="TIGR00879">
    <property type="entry name" value="SP"/>
    <property type="match status" value="1"/>
</dbReference>
<evidence type="ECO:0000256" key="8">
    <source>
        <dbReference type="SAM" id="Phobius"/>
    </source>
</evidence>
<protein>
    <submittedName>
        <fullName evidence="10">Hexose transporter</fullName>
    </submittedName>
</protein>
<dbReference type="InterPro" id="IPR005828">
    <property type="entry name" value="MFS_sugar_transport-like"/>
</dbReference>
<comment type="similarity">
    <text evidence="2 7">Belongs to the major facilitator superfamily. Sugar transporter (TC 2.A.1.1) family.</text>
</comment>
<evidence type="ECO:0000313" key="11">
    <source>
        <dbReference type="Proteomes" id="UP000501346"/>
    </source>
</evidence>
<dbReference type="InterPro" id="IPR005829">
    <property type="entry name" value="Sugar_transporter_CS"/>
</dbReference>
<evidence type="ECO:0000256" key="2">
    <source>
        <dbReference type="ARBA" id="ARBA00010992"/>
    </source>
</evidence>
<keyword evidence="4 8" id="KW-0812">Transmembrane</keyword>
<evidence type="ECO:0000256" key="3">
    <source>
        <dbReference type="ARBA" id="ARBA00022448"/>
    </source>
</evidence>
<feature type="transmembrane region" description="Helical" evidence="8">
    <location>
        <begin position="178"/>
        <end position="196"/>
    </location>
</feature>
<evidence type="ECO:0000256" key="4">
    <source>
        <dbReference type="ARBA" id="ARBA00022692"/>
    </source>
</evidence>
<feature type="transmembrane region" description="Helical" evidence="8">
    <location>
        <begin position="148"/>
        <end position="172"/>
    </location>
</feature>
<feature type="domain" description="Major facilitator superfamily (MFS) profile" evidence="9">
    <location>
        <begin position="63"/>
        <end position="527"/>
    </location>
</feature>
<dbReference type="InterPro" id="IPR020846">
    <property type="entry name" value="MFS_dom"/>
</dbReference>
<dbReference type="GO" id="GO:0005886">
    <property type="term" value="C:plasma membrane"/>
    <property type="evidence" value="ECO:0007669"/>
    <property type="project" value="TreeGrafter"/>
</dbReference>
<dbReference type="Proteomes" id="UP000501346">
    <property type="component" value="Chromosome SeXIV"/>
</dbReference>
<dbReference type="PROSITE" id="PS00217">
    <property type="entry name" value="SUGAR_TRANSPORT_2"/>
    <property type="match status" value="1"/>
</dbReference>
<feature type="transmembrane region" description="Helical" evidence="8">
    <location>
        <begin position="208"/>
        <end position="228"/>
    </location>
</feature>
<feature type="transmembrane region" description="Helical" evidence="8">
    <location>
        <begin position="57"/>
        <end position="76"/>
    </location>
</feature>
<dbReference type="PROSITE" id="PS00216">
    <property type="entry name" value="SUGAR_TRANSPORT_1"/>
    <property type="match status" value="1"/>
</dbReference>
<accession>A0A6C1EFT2</accession>